<proteinExistence type="predicted"/>
<name>A0A8J2VI70_9BACL</name>
<reference evidence="1" key="1">
    <citation type="journal article" date="2014" name="Int. J. Syst. Evol. Microbiol.">
        <title>Complete genome sequence of Corynebacterium casei LMG S-19264T (=DSM 44701T), isolated from a smear-ripened cheese.</title>
        <authorList>
            <consortium name="US DOE Joint Genome Institute (JGI-PGF)"/>
            <person name="Walter F."/>
            <person name="Albersmeier A."/>
            <person name="Kalinowski J."/>
            <person name="Ruckert C."/>
        </authorList>
    </citation>
    <scope>NUCLEOTIDE SEQUENCE</scope>
    <source>
        <strain evidence="1">CGMCC 1.15179</strain>
    </source>
</reference>
<keyword evidence="2" id="KW-1185">Reference proteome</keyword>
<sequence length="96" mass="10682">MGQKQEYQLTSIHQAKMDELANRVRECYQEMAAIAEQVIGAHPADVEMGQSLGTAATDRGRSQDPFHDEEVCWGAGPQTKVCYRKDGGKLVIERES</sequence>
<dbReference type="AlphaFoldDB" id="A0A8J2VI70"/>
<dbReference type="EMBL" id="BMHQ01000004">
    <property type="protein sequence ID" value="GGE13766.1"/>
    <property type="molecule type" value="Genomic_DNA"/>
</dbReference>
<organism evidence="1 2">
    <name type="scientific">Marinithermofilum abyssi</name>
    <dbReference type="NCBI Taxonomy" id="1571185"/>
    <lineage>
        <taxon>Bacteria</taxon>
        <taxon>Bacillati</taxon>
        <taxon>Bacillota</taxon>
        <taxon>Bacilli</taxon>
        <taxon>Bacillales</taxon>
        <taxon>Thermoactinomycetaceae</taxon>
        <taxon>Marinithermofilum</taxon>
    </lineage>
</organism>
<evidence type="ECO:0000313" key="2">
    <source>
        <dbReference type="Proteomes" id="UP000625210"/>
    </source>
</evidence>
<dbReference type="Proteomes" id="UP000625210">
    <property type="component" value="Unassembled WGS sequence"/>
</dbReference>
<gene>
    <name evidence="1" type="ORF">GCM10011571_14030</name>
</gene>
<dbReference type="RefSeq" id="WP_188647187.1">
    <property type="nucleotide sequence ID" value="NZ_BMHQ01000004.1"/>
</dbReference>
<accession>A0A8J2VI70</accession>
<comment type="caution">
    <text evidence="1">The sequence shown here is derived from an EMBL/GenBank/DDBJ whole genome shotgun (WGS) entry which is preliminary data.</text>
</comment>
<reference evidence="1" key="2">
    <citation type="submission" date="2020-09" db="EMBL/GenBank/DDBJ databases">
        <authorList>
            <person name="Sun Q."/>
            <person name="Zhou Y."/>
        </authorList>
    </citation>
    <scope>NUCLEOTIDE SEQUENCE</scope>
    <source>
        <strain evidence="1">CGMCC 1.15179</strain>
    </source>
</reference>
<protein>
    <submittedName>
        <fullName evidence="1">Uncharacterized protein</fullName>
    </submittedName>
</protein>
<evidence type="ECO:0000313" key="1">
    <source>
        <dbReference type="EMBL" id="GGE13766.1"/>
    </source>
</evidence>